<proteinExistence type="predicted"/>
<dbReference type="Proteomes" id="UP001566132">
    <property type="component" value="Unassembled WGS sequence"/>
</dbReference>
<accession>A0ABD1EYZ1</accession>
<gene>
    <name evidence="1" type="ORF">ABEB36_007755</name>
</gene>
<protein>
    <submittedName>
        <fullName evidence="1">Uncharacterized protein</fullName>
    </submittedName>
</protein>
<dbReference type="EMBL" id="JBDJPC010000005">
    <property type="protein sequence ID" value="KAL1502641.1"/>
    <property type="molecule type" value="Genomic_DNA"/>
</dbReference>
<dbReference type="AlphaFoldDB" id="A0ABD1EYZ1"/>
<reference evidence="1 2" key="1">
    <citation type="submission" date="2024-05" db="EMBL/GenBank/DDBJ databases">
        <title>Genetic variation in Jamaican populations of the coffee berry borer (Hypothenemus hampei).</title>
        <authorList>
            <person name="Errbii M."/>
            <person name="Myrie A."/>
        </authorList>
    </citation>
    <scope>NUCLEOTIDE SEQUENCE [LARGE SCALE GENOMIC DNA]</scope>
    <source>
        <strain evidence="1">JA-Hopewell-2020-01-JO</strain>
        <tissue evidence="1">Whole body</tissue>
    </source>
</reference>
<name>A0ABD1EYZ1_HYPHA</name>
<organism evidence="1 2">
    <name type="scientific">Hypothenemus hampei</name>
    <name type="common">Coffee berry borer</name>
    <dbReference type="NCBI Taxonomy" id="57062"/>
    <lineage>
        <taxon>Eukaryota</taxon>
        <taxon>Metazoa</taxon>
        <taxon>Ecdysozoa</taxon>
        <taxon>Arthropoda</taxon>
        <taxon>Hexapoda</taxon>
        <taxon>Insecta</taxon>
        <taxon>Pterygota</taxon>
        <taxon>Neoptera</taxon>
        <taxon>Endopterygota</taxon>
        <taxon>Coleoptera</taxon>
        <taxon>Polyphaga</taxon>
        <taxon>Cucujiformia</taxon>
        <taxon>Curculionidae</taxon>
        <taxon>Scolytinae</taxon>
        <taxon>Hypothenemus</taxon>
    </lineage>
</organism>
<evidence type="ECO:0000313" key="2">
    <source>
        <dbReference type="Proteomes" id="UP001566132"/>
    </source>
</evidence>
<comment type="caution">
    <text evidence="1">The sequence shown here is derived from an EMBL/GenBank/DDBJ whole genome shotgun (WGS) entry which is preliminary data.</text>
</comment>
<sequence>MARLFIFDEVLNDKSKFPSQYCILTAEDVFLEIRQNMFFHYNECPAHYFVNIPGLLDVTF</sequence>
<keyword evidence="2" id="KW-1185">Reference proteome</keyword>
<evidence type="ECO:0000313" key="1">
    <source>
        <dbReference type="EMBL" id="KAL1502641.1"/>
    </source>
</evidence>